<feature type="transmembrane region" description="Helical" evidence="5">
    <location>
        <begin position="71"/>
        <end position="89"/>
    </location>
</feature>
<accession>Q01Y44</accession>
<evidence type="ECO:0000256" key="5">
    <source>
        <dbReference type="SAM" id="Phobius"/>
    </source>
</evidence>
<keyword evidence="4 5" id="KW-0472">Membrane</keyword>
<comment type="subcellular location">
    <subcellularLocation>
        <location evidence="1">Membrane</location>
        <topology evidence="1">Multi-pass membrane protein</topology>
    </subcellularLocation>
</comment>
<dbReference type="InterPro" id="IPR001902">
    <property type="entry name" value="SLC26A/SulP_fam"/>
</dbReference>
<dbReference type="HOGENOM" id="CLU_003182_2_0_0"/>
<dbReference type="eggNOG" id="COG0659">
    <property type="taxonomic scope" value="Bacteria"/>
</dbReference>
<sequence length="428" mass="44448">MSPFARRRLARAKGYDWESFLGDCSGGAIAALIALPYGLAMASLMGLPPVLGVFTSILTAPVIAALGRNPVLIGGTASATVPFIALAVRGQGIGGAAKVSIVASVIMMGFCVIRLGRHIMRVPHAVVTGFSCGIGAMMLILQLDVILGVDSVATRSAGSTILQLGAVIERIGSTRLAPLALGVVVMVGATLSARWSSRAPAPLIGVALAIVLAKFMGFHEREIGALRAGMPPFVGFSWNPQDVLTVLPSAFALAFVSSVNILTTSRVVEHFRGRHQRMKTSDADAELGAYGIANLCAGMFGAPLSVGIPARSLAVVRCGGTTRIANLLHAVFLGAILWLGSGVVAHVPLPALAGVTAWMGLCLLDWSTWRRLPKMSRTDAAAFLVTALSVLAVNAVLAVALGCSIYGVRAAYARWVRPAAQVPDLQVD</sequence>
<evidence type="ECO:0000256" key="3">
    <source>
        <dbReference type="ARBA" id="ARBA00022989"/>
    </source>
</evidence>
<dbReference type="STRING" id="234267.Acid_4460"/>
<evidence type="ECO:0000256" key="4">
    <source>
        <dbReference type="ARBA" id="ARBA00023136"/>
    </source>
</evidence>
<feature type="domain" description="SLC26A/SulP transporter" evidence="6">
    <location>
        <begin position="20"/>
        <end position="386"/>
    </location>
</feature>
<name>Q01Y44_SOLUE</name>
<keyword evidence="2 5" id="KW-0812">Transmembrane</keyword>
<evidence type="ECO:0000259" key="6">
    <source>
        <dbReference type="Pfam" id="PF00916"/>
    </source>
</evidence>
<feature type="transmembrane region" description="Helical" evidence="5">
    <location>
        <begin position="327"/>
        <end position="345"/>
    </location>
</feature>
<dbReference type="InterPro" id="IPR011547">
    <property type="entry name" value="SLC26A/SulP_dom"/>
</dbReference>
<evidence type="ECO:0000256" key="1">
    <source>
        <dbReference type="ARBA" id="ARBA00004141"/>
    </source>
</evidence>
<dbReference type="OrthoDB" id="9771198at2"/>
<feature type="transmembrane region" description="Helical" evidence="5">
    <location>
        <begin position="95"/>
        <end position="113"/>
    </location>
</feature>
<feature type="transmembrane region" description="Helical" evidence="5">
    <location>
        <begin position="246"/>
        <end position="268"/>
    </location>
</feature>
<feature type="transmembrane region" description="Helical" evidence="5">
    <location>
        <begin position="125"/>
        <end position="143"/>
    </location>
</feature>
<feature type="transmembrane region" description="Helical" evidence="5">
    <location>
        <begin position="20"/>
        <end position="39"/>
    </location>
</feature>
<organism evidence="7">
    <name type="scientific">Solibacter usitatus (strain Ellin6076)</name>
    <dbReference type="NCBI Taxonomy" id="234267"/>
    <lineage>
        <taxon>Bacteria</taxon>
        <taxon>Pseudomonadati</taxon>
        <taxon>Acidobacteriota</taxon>
        <taxon>Terriglobia</taxon>
        <taxon>Bryobacterales</taxon>
        <taxon>Solibacteraceae</taxon>
        <taxon>Candidatus Solibacter</taxon>
    </lineage>
</organism>
<feature type="transmembrane region" description="Helical" evidence="5">
    <location>
        <begin position="381"/>
        <end position="408"/>
    </location>
</feature>
<feature type="transmembrane region" description="Helical" evidence="5">
    <location>
        <begin position="176"/>
        <end position="193"/>
    </location>
</feature>
<reference evidence="7" key="1">
    <citation type="submission" date="2006-10" db="EMBL/GenBank/DDBJ databases">
        <title>Complete sequence of Solibacter usitatus Ellin6076.</title>
        <authorList>
            <consortium name="US DOE Joint Genome Institute"/>
            <person name="Copeland A."/>
            <person name="Lucas S."/>
            <person name="Lapidus A."/>
            <person name="Barry K."/>
            <person name="Detter J.C."/>
            <person name="Glavina del Rio T."/>
            <person name="Hammon N."/>
            <person name="Israni S."/>
            <person name="Dalin E."/>
            <person name="Tice H."/>
            <person name="Pitluck S."/>
            <person name="Thompson L.S."/>
            <person name="Brettin T."/>
            <person name="Bruce D."/>
            <person name="Han C."/>
            <person name="Tapia R."/>
            <person name="Gilna P."/>
            <person name="Schmutz J."/>
            <person name="Larimer F."/>
            <person name="Land M."/>
            <person name="Hauser L."/>
            <person name="Kyrpides N."/>
            <person name="Mikhailova N."/>
            <person name="Janssen P.H."/>
            <person name="Kuske C.R."/>
            <person name="Richardson P."/>
        </authorList>
    </citation>
    <scope>NUCLEOTIDE SEQUENCE</scope>
    <source>
        <strain evidence="7">Ellin6076</strain>
    </source>
</reference>
<dbReference type="InParanoid" id="Q01Y44"/>
<feature type="transmembrane region" description="Helical" evidence="5">
    <location>
        <begin position="45"/>
        <end position="64"/>
    </location>
</feature>
<gene>
    <name evidence="7" type="ordered locus">Acid_4460</name>
</gene>
<dbReference type="KEGG" id="sus:Acid_4460"/>
<dbReference type="GO" id="GO:0016020">
    <property type="term" value="C:membrane"/>
    <property type="evidence" value="ECO:0007669"/>
    <property type="project" value="UniProtKB-SubCell"/>
</dbReference>
<evidence type="ECO:0000313" key="7">
    <source>
        <dbReference type="EMBL" id="ABJ85421.1"/>
    </source>
</evidence>
<dbReference type="GO" id="GO:0055085">
    <property type="term" value="P:transmembrane transport"/>
    <property type="evidence" value="ECO:0007669"/>
    <property type="project" value="InterPro"/>
</dbReference>
<proteinExistence type="predicted"/>
<feature type="transmembrane region" description="Helical" evidence="5">
    <location>
        <begin position="200"/>
        <end position="218"/>
    </location>
</feature>
<dbReference type="EMBL" id="CP000473">
    <property type="protein sequence ID" value="ABJ85421.1"/>
    <property type="molecule type" value="Genomic_DNA"/>
</dbReference>
<dbReference type="Pfam" id="PF00916">
    <property type="entry name" value="Sulfate_transp"/>
    <property type="match status" value="1"/>
</dbReference>
<protein>
    <submittedName>
        <fullName evidence="7">Sulphate transporter</fullName>
    </submittedName>
</protein>
<keyword evidence="3 5" id="KW-1133">Transmembrane helix</keyword>
<evidence type="ECO:0000256" key="2">
    <source>
        <dbReference type="ARBA" id="ARBA00022692"/>
    </source>
</evidence>
<feature type="transmembrane region" description="Helical" evidence="5">
    <location>
        <begin position="351"/>
        <end position="369"/>
    </location>
</feature>
<dbReference type="AlphaFoldDB" id="Q01Y44"/>
<dbReference type="PANTHER" id="PTHR11814">
    <property type="entry name" value="SULFATE TRANSPORTER"/>
    <property type="match status" value="1"/>
</dbReference>